<keyword evidence="1" id="KW-0812">Transmembrane</keyword>
<name>A0A833HLT8_9FIRM</name>
<evidence type="ECO:0000313" key="3">
    <source>
        <dbReference type="Proteomes" id="UP000465601"/>
    </source>
</evidence>
<proteinExistence type="predicted"/>
<dbReference type="Proteomes" id="UP000465601">
    <property type="component" value="Unassembled WGS sequence"/>
</dbReference>
<organism evidence="2 3">
    <name type="scientific">Alkaliphilus serpentinus</name>
    <dbReference type="NCBI Taxonomy" id="1482731"/>
    <lineage>
        <taxon>Bacteria</taxon>
        <taxon>Bacillati</taxon>
        <taxon>Bacillota</taxon>
        <taxon>Clostridia</taxon>
        <taxon>Peptostreptococcales</taxon>
        <taxon>Natronincolaceae</taxon>
        <taxon>Alkaliphilus</taxon>
    </lineage>
</organism>
<dbReference type="PANTHER" id="PTHR36007">
    <property type="entry name" value="TRANSPORT PROTEIN-RELATED"/>
    <property type="match status" value="1"/>
</dbReference>
<dbReference type="OrthoDB" id="360192at2"/>
<feature type="transmembrane region" description="Helical" evidence="1">
    <location>
        <begin position="129"/>
        <end position="153"/>
    </location>
</feature>
<feature type="transmembrane region" description="Helical" evidence="1">
    <location>
        <begin position="45"/>
        <end position="68"/>
    </location>
</feature>
<sequence>MDRLLDILTKEFMVIFIAAMPLMELRGAIPIGVSLGMHPLHATALGIIGSLLPAPFLLVFLKPVFIYLRQRSLLKKFVDSTIKRTIKKSGNIKKYRVIGLILFVAIPLPTTGIWTGCLAATLFNIPFKVALPAIALGTTIAGVIMFVLSYVVMAM</sequence>
<dbReference type="PANTHER" id="PTHR36007:SF2">
    <property type="entry name" value="TRANSPORT PROTEIN-RELATED"/>
    <property type="match status" value="1"/>
</dbReference>
<keyword evidence="1" id="KW-1133">Transmembrane helix</keyword>
<reference evidence="2 3" key="1">
    <citation type="submission" date="2019-10" db="EMBL/GenBank/DDBJ databases">
        <title>Alkaliphilus serpentinus sp. nov. and Alkaliphilus pronyensis sp. nov., two novel anaerobic alkaliphilic species isolated from the serpentinized-hosted hydrothermal field of the Prony Bay (New Caledonia).</title>
        <authorList>
            <person name="Postec A."/>
        </authorList>
    </citation>
    <scope>NUCLEOTIDE SEQUENCE [LARGE SCALE GENOMIC DNA]</scope>
    <source>
        <strain evidence="2 3">LacT</strain>
    </source>
</reference>
<gene>
    <name evidence="2" type="ORF">F8153_13715</name>
</gene>
<keyword evidence="3" id="KW-1185">Reference proteome</keyword>
<comment type="caution">
    <text evidence="2">The sequence shown here is derived from an EMBL/GenBank/DDBJ whole genome shotgun (WGS) entry which is preliminary data.</text>
</comment>
<dbReference type="InterPro" id="IPR009577">
    <property type="entry name" value="Sm_multidrug_ex"/>
</dbReference>
<keyword evidence="1" id="KW-0472">Membrane</keyword>
<evidence type="ECO:0000256" key="1">
    <source>
        <dbReference type="SAM" id="Phobius"/>
    </source>
</evidence>
<dbReference type="EMBL" id="WBZB01000051">
    <property type="protein sequence ID" value="KAB3526654.1"/>
    <property type="molecule type" value="Genomic_DNA"/>
</dbReference>
<feature type="transmembrane region" description="Helical" evidence="1">
    <location>
        <begin position="97"/>
        <end position="123"/>
    </location>
</feature>
<accession>A0A833HLT8</accession>
<dbReference type="RefSeq" id="WP_151866920.1">
    <property type="nucleotide sequence ID" value="NZ_WBZB01000051.1"/>
</dbReference>
<dbReference type="Pfam" id="PF06695">
    <property type="entry name" value="Sm_multidrug_ex"/>
    <property type="match status" value="1"/>
</dbReference>
<dbReference type="AlphaFoldDB" id="A0A833HLT8"/>
<feature type="transmembrane region" description="Helical" evidence="1">
    <location>
        <begin position="12"/>
        <end position="33"/>
    </location>
</feature>
<evidence type="ECO:0000313" key="2">
    <source>
        <dbReference type="EMBL" id="KAB3526654.1"/>
    </source>
</evidence>
<protein>
    <submittedName>
        <fullName evidence="2">Small multi-drug export protein</fullName>
    </submittedName>
</protein>